<dbReference type="EC" id="3.-.-.-" evidence="2"/>
<dbReference type="PROSITE" id="PS51257">
    <property type="entry name" value="PROKAR_LIPOPROTEIN"/>
    <property type="match status" value="1"/>
</dbReference>
<gene>
    <name evidence="2" type="ORF">ACFQ21_25585</name>
</gene>
<feature type="domain" description="Beta-lactamase-related" evidence="1">
    <location>
        <begin position="55"/>
        <end position="370"/>
    </location>
</feature>
<dbReference type="EMBL" id="JBHTKA010000013">
    <property type="protein sequence ID" value="MFD1002723.1"/>
    <property type="molecule type" value="Genomic_DNA"/>
</dbReference>
<evidence type="ECO:0000313" key="2">
    <source>
        <dbReference type="EMBL" id="MFD1002723.1"/>
    </source>
</evidence>
<proteinExistence type="predicted"/>
<dbReference type="Proteomes" id="UP001597112">
    <property type="component" value="Unassembled WGS sequence"/>
</dbReference>
<name>A0ABW3K9F2_9BACT</name>
<dbReference type="InterPro" id="IPR050491">
    <property type="entry name" value="AmpC-like"/>
</dbReference>
<dbReference type="GO" id="GO:0016787">
    <property type="term" value="F:hydrolase activity"/>
    <property type="evidence" value="ECO:0007669"/>
    <property type="project" value="UniProtKB-KW"/>
</dbReference>
<dbReference type="Pfam" id="PF00144">
    <property type="entry name" value="Beta-lactamase"/>
    <property type="match status" value="1"/>
</dbReference>
<evidence type="ECO:0000259" key="1">
    <source>
        <dbReference type="Pfam" id="PF00144"/>
    </source>
</evidence>
<keyword evidence="3" id="KW-1185">Reference proteome</keyword>
<evidence type="ECO:0000313" key="3">
    <source>
        <dbReference type="Proteomes" id="UP001597112"/>
    </source>
</evidence>
<dbReference type="SUPFAM" id="SSF56601">
    <property type="entry name" value="beta-lactamase/transpeptidase-like"/>
    <property type="match status" value="1"/>
</dbReference>
<organism evidence="2 3">
    <name type="scientific">Ohtaekwangia kribbensis</name>
    <dbReference type="NCBI Taxonomy" id="688913"/>
    <lineage>
        <taxon>Bacteria</taxon>
        <taxon>Pseudomonadati</taxon>
        <taxon>Bacteroidota</taxon>
        <taxon>Cytophagia</taxon>
        <taxon>Cytophagales</taxon>
        <taxon>Fulvivirgaceae</taxon>
        <taxon>Ohtaekwangia</taxon>
    </lineage>
</organism>
<keyword evidence="2" id="KW-0378">Hydrolase</keyword>
<dbReference type="RefSeq" id="WP_377584285.1">
    <property type="nucleotide sequence ID" value="NZ_JBHTKA010000013.1"/>
</dbReference>
<reference evidence="3" key="1">
    <citation type="journal article" date="2019" name="Int. J. Syst. Evol. Microbiol.">
        <title>The Global Catalogue of Microorganisms (GCM) 10K type strain sequencing project: providing services to taxonomists for standard genome sequencing and annotation.</title>
        <authorList>
            <consortium name="The Broad Institute Genomics Platform"/>
            <consortium name="The Broad Institute Genome Sequencing Center for Infectious Disease"/>
            <person name="Wu L."/>
            <person name="Ma J."/>
        </authorList>
    </citation>
    <scope>NUCLEOTIDE SEQUENCE [LARGE SCALE GENOMIC DNA]</scope>
    <source>
        <strain evidence="3">CCUG 58938</strain>
    </source>
</reference>
<dbReference type="PANTHER" id="PTHR46825">
    <property type="entry name" value="D-ALANYL-D-ALANINE-CARBOXYPEPTIDASE/ENDOPEPTIDASE AMPH"/>
    <property type="match status" value="1"/>
</dbReference>
<protein>
    <submittedName>
        <fullName evidence="2">Serine hydrolase domain-containing protein</fullName>
        <ecNumber evidence="2">3.-.-.-</ecNumber>
    </submittedName>
</protein>
<dbReference type="Gene3D" id="3.40.710.10">
    <property type="entry name" value="DD-peptidase/beta-lactamase superfamily"/>
    <property type="match status" value="1"/>
</dbReference>
<dbReference type="InterPro" id="IPR001466">
    <property type="entry name" value="Beta-lactam-related"/>
</dbReference>
<dbReference type="InterPro" id="IPR012338">
    <property type="entry name" value="Beta-lactam/transpept-like"/>
</dbReference>
<dbReference type="PANTHER" id="PTHR46825:SF12">
    <property type="entry name" value="PENICILLIN-BINDING PROTEIN 4"/>
    <property type="match status" value="1"/>
</dbReference>
<sequence length="495" mass="54724">MKKICIPVICCSLALTVACGKKVKETSANAESRMRQVEQSLEGVVPVEGEGKWTIEERMAFYKVKGLSIAVIDNFKIDWAKGYGFADAEEQRRVTTETLFQAASISKSLNGVGVLKLAQEGKVELGTDINTYLRSWKFPYDDVSNGKKITLANILSHTAGLTVHGFPGYQQGDSLPAIIEILNGTMPANSPAVRSKLEPGLRVEYSGGGTTISQCIVRDVTQLPYEEYMRTAVLEPMGMSGSFYNQPPPESRAALLATGYDYNGNVLNGKYHIYPEQAAAGLWTNPTDLAKYIIETQLSWAGESSKVLSKEYTQKRLTAIQGIAGLGVFLPTHGHDKYFEHGGSNAGFRSIYMGGIENGKGLVVMVNSDNDAILQEIVTSIANVYGWDGFQKPEPKKIVTLQPEQLQVLEGYYQLAGKKDAYLNFRVSGNQLILKQLWDGREVTFDPESDTEFFSRQFPFPLKFTKDAKGNAVQVLAFEKDIWNKVVNYDSTKSY</sequence>
<comment type="caution">
    <text evidence="2">The sequence shown here is derived from an EMBL/GenBank/DDBJ whole genome shotgun (WGS) entry which is preliminary data.</text>
</comment>
<accession>A0ABW3K9F2</accession>